<name>A0ABY4PF96_9LACO</name>
<proteinExistence type="predicted"/>
<dbReference type="RefSeq" id="WP_249513395.1">
    <property type="nucleotide sequence ID" value="NZ_CP093365.1"/>
</dbReference>
<dbReference type="SUPFAM" id="SSF55729">
    <property type="entry name" value="Acyl-CoA N-acyltransferases (Nat)"/>
    <property type="match status" value="1"/>
</dbReference>
<organism evidence="2 3">
    <name type="scientific">Bombilactobacillus thymidiniphilus</name>
    <dbReference type="NCBI Taxonomy" id="2923363"/>
    <lineage>
        <taxon>Bacteria</taxon>
        <taxon>Bacillati</taxon>
        <taxon>Bacillota</taxon>
        <taxon>Bacilli</taxon>
        <taxon>Lactobacillales</taxon>
        <taxon>Lactobacillaceae</taxon>
        <taxon>Bombilactobacillus</taxon>
    </lineage>
</organism>
<dbReference type="GO" id="GO:0016746">
    <property type="term" value="F:acyltransferase activity"/>
    <property type="evidence" value="ECO:0007669"/>
    <property type="project" value="UniProtKB-KW"/>
</dbReference>
<dbReference type="PROSITE" id="PS51186">
    <property type="entry name" value="GNAT"/>
    <property type="match status" value="1"/>
</dbReference>
<sequence length="85" mass="9878">MAELSIYLDQNYQHQGIGQQALNFVISQLVSLKIETLLTFIFSNNQASIKLFQKNNFELWEHLTAVAQMVPTDPKLDLEIWGRHF</sequence>
<protein>
    <submittedName>
        <fullName evidence="2">GNAT family N-acetyltransferase</fullName>
        <ecNumber evidence="2">2.3.1.-</ecNumber>
    </submittedName>
</protein>
<dbReference type="EC" id="2.3.1.-" evidence="2"/>
<keyword evidence="3" id="KW-1185">Reference proteome</keyword>
<feature type="domain" description="N-acetyltransferase" evidence="1">
    <location>
        <begin position="1"/>
        <end position="79"/>
    </location>
</feature>
<keyword evidence="2" id="KW-0808">Transferase</keyword>
<gene>
    <name evidence="2" type="ORF">MOO47_03410</name>
</gene>
<dbReference type="Pfam" id="PF00583">
    <property type="entry name" value="Acetyltransf_1"/>
    <property type="match status" value="1"/>
</dbReference>
<dbReference type="InterPro" id="IPR000182">
    <property type="entry name" value="GNAT_dom"/>
</dbReference>
<evidence type="ECO:0000259" key="1">
    <source>
        <dbReference type="PROSITE" id="PS51186"/>
    </source>
</evidence>
<evidence type="ECO:0000313" key="2">
    <source>
        <dbReference type="EMBL" id="UQS84211.1"/>
    </source>
</evidence>
<accession>A0ABY4PF96</accession>
<evidence type="ECO:0000313" key="3">
    <source>
        <dbReference type="Proteomes" id="UP000831947"/>
    </source>
</evidence>
<dbReference type="InterPro" id="IPR016181">
    <property type="entry name" value="Acyl_CoA_acyltransferase"/>
</dbReference>
<reference evidence="2 3" key="1">
    <citation type="journal article" date="2022" name="Int. J. Syst. Evol. Microbiol.">
        <title>Apilactobacillus apisilvae sp. nov., Nicolia spurrieriana gen. nov. sp. nov., Bombilactobacillus folatiphilus sp. nov. and Bombilactobacillus thymidiniphilus sp. nov., four new lactic acid bacterial isolates from stingless bees Tetragonula carbonaria and Austroplebeia australis.</title>
        <authorList>
            <person name="Oliphant S.A."/>
            <person name="Watson-Haigh N.S."/>
            <person name="Sumby K.M."/>
            <person name="Gardner J."/>
            <person name="Groom S."/>
            <person name="Jiranek V."/>
        </authorList>
    </citation>
    <scope>NUCLEOTIDE SEQUENCE [LARGE SCALE GENOMIC DNA]</scope>
    <source>
        <strain evidence="2 3">SG4_A1</strain>
    </source>
</reference>
<dbReference type="EMBL" id="CP093365">
    <property type="protein sequence ID" value="UQS84211.1"/>
    <property type="molecule type" value="Genomic_DNA"/>
</dbReference>
<dbReference type="CDD" id="cd04301">
    <property type="entry name" value="NAT_SF"/>
    <property type="match status" value="1"/>
</dbReference>
<dbReference type="Gene3D" id="3.40.630.30">
    <property type="match status" value="1"/>
</dbReference>
<dbReference type="Proteomes" id="UP000831947">
    <property type="component" value="Chromosome"/>
</dbReference>
<keyword evidence="2" id="KW-0012">Acyltransferase</keyword>